<dbReference type="EMBL" id="GBRH01280349">
    <property type="protein sequence ID" value="JAD17546.1"/>
    <property type="molecule type" value="Transcribed_RNA"/>
</dbReference>
<reference evidence="1" key="2">
    <citation type="journal article" date="2015" name="Data Brief">
        <title>Shoot transcriptome of the giant reed, Arundo donax.</title>
        <authorList>
            <person name="Barrero R.A."/>
            <person name="Guerrero F.D."/>
            <person name="Moolhuijzen P."/>
            <person name="Goolsby J.A."/>
            <person name="Tidwell J."/>
            <person name="Bellgard S.E."/>
            <person name="Bellgard M.I."/>
        </authorList>
    </citation>
    <scope>NUCLEOTIDE SEQUENCE</scope>
    <source>
        <tissue evidence="1">Shoot tissue taken approximately 20 cm above the soil surface</tissue>
    </source>
</reference>
<accession>A0A0A8XUK7</accession>
<sequence length="59" mass="6695">MSLYTITKHSQIHHYIRKLAFSTGREHNDTNGLAVMLVQSDIKELLVQSDIKTSSVHNS</sequence>
<organism evidence="1">
    <name type="scientific">Arundo donax</name>
    <name type="common">Giant reed</name>
    <name type="synonym">Donax arundinaceus</name>
    <dbReference type="NCBI Taxonomy" id="35708"/>
    <lineage>
        <taxon>Eukaryota</taxon>
        <taxon>Viridiplantae</taxon>
        <taxon>Streptophyta</taxon>
        <taxon>Embryophyta</taxon>
        <taxon>Tracheophyta</taxon>
        <taxon>Spermatophyta</taxon>
        <taxon>Magnoliopsida</taxon>
        <taxon>Liliopsida</taxon>
        <taxon>Poales</taxon>
        <taxon>Poaceae</taxon>
        <taxon>PACMAD clade</taxon>
        <taxon>Arundinoideae</taxon>
        <taxon>Arundineae</taxon>
        <taxon>Arundo</taxon>
    </lineage>
</organism>
<reference evidence="1" key="1">
    <citation type="submission" date="2014-09" db="EMBL/GenBank/DDBJ databases">
        <authorList>
            <person name="Magalhaes I.L.F."/>
            <person name="Oliveira U."/>
            <person name="Santos F.R."/>
            <person name="Vidigal T.H.D.A."/>
            <person name="Brescovit A.D."/>
            <person name="Santos A.J."/>
        </authorList>
    </citation>
    <scope>NUCLEOTIDE SEQUENCE</scope>
    <source>
        <tissue evidence="1">Shoot tissue taken approximately 20 cm above the soil surface</tissue>
    </source>
</reference>
<proteinExistence type="predicted"/>
<protein>
    <submittedName>
        <fullName evidence="1">Uncharacterized protein</fullName>
    </submittedName>
</protein>
<name>A0A0A8XUK7_ARUDO</name>
<evidence type="ECO:0000313" key="1">
    <source>
        <dbReference type="EMBL" id="JAD17546.1"/>
    </source>
</evidence>
<dbReference type="AlphaFoldDB" id="A0A0A8XUK7"/>